<reference evidence="1 2" key="1">
    <citation type="submission" date="2024-02" db="EMBL/GenBank/DDBJ databases">
        <authorList>
            <person name="Chen Y."/>
            <person name="Shah S."/>
            <person name="Dougan E. K."/>
            <person name="Thang M."/>
            <person name="Chan C."/>
        </authorList>
    </citation>
    <scope>NUCLEOTIDE SEQUENCE [LARGE SCALE GENOMIC DNA]</scope>
</reference>
<keyword evidence="2" id="KW-1185">Reference proteome</keyword>
<proteinExistence type="predicted"/>
<gene>
    <name evidence="1" type="ORF">CCMP2556_LOCUS36070</name>
</gene>
<name>A0ABP0PCA1_9DINO</name>
<evidence type="ECO:0000313" key="2">
    <source>
        <dbReference type="Proteomes" id="UP001642484"/>
    </source>
</evidence>
<dbReference type="EMBL" id="CAXAMN010022862">
    <property type="protein sequence ID" value="CAK9073281.1"/>
    <property type="molecule type" value="Genomic_DNA"/>
</dbReference>
<sequence length="103" mass="11835">MPLVPSQPGWMSPSSHRDILRVTWSPCLFPTPLAMQAQRCLWARATGGRWSGFRTGASRVHVCHYEKDEQCRLLIHTPPVIQYPNFINQEHPLFERMSSVAFS</sequence>
<organism evidence="1 2">
    <name type="scientific">Durusdinium trenchii</name>
    <dbReference type="NCBI Taxonomy" id="1381693"/>
    <lineage>
        <taxon>Eukaryota</taxon>
        <taxon>Sar</taxon>
        <taxon>Alveolata</taxon>
        <taxon>Dinophyceae</taxon>
        <taxon>Suessiales</taxon>
        <taxon>Symbiodiniaceae</taxon>
        <taxon>Durusdinium</taxon>
    </lineage>
</organism>
<protein>
    <submittedName>
        <fullName evidence="1">Uncharacterized protein</fullName>
    </submittedName>
</protein>
<comment type="caution">
    <text evidence="1">The sequence shown here is derived from an EMBL/GenBank/DDBJ whole genome shotgun (WGS) entry which is preliminary data.</text>
</comment>
<dbReference type="Proteomes" id="UP001642484">
    <property type="component" value="Unassembled WGS sequence"/>
</dbReference>
<evidence type="ECO:0000313" key="1">
    <source>
        <dbReference type="EMBL" id="CAK9073281.1"/>
    </source>
</evidence>
<accession>A0ABP0PCA1</accession>